<evidence type="ECO:0008006" key="4">
    <source>
        <dbReference type="Google" id="ProtNLM"/>
    </source>
</evidence>
<evidence type="ECO:0000313" key="2">
    <source>
        <dbReference type="EMBL" id="RDH20602.1"/>
    </source>
</evidence>
<dbReference type="NCBIfam" id="TIGR02118">
    <property type="entry name" value="EthD family reductase"/>
    <property type="match status" value="1"/>
</dbReference>
<protein>
    <recommendedName>
        <fullName evidence="4">EthD domain-containing protein</fullName>
    </recommendedName>
</protein>
<accession>A0A370C4N7</accession>
<dbReference type="Proteomes" id="UP000253845">
    <property type="component" value="Unassembled WGS sequence"/>
</dbReference>
<dbReference type="Gene3D" id="3.30.70.100">
    <property type="match status" value="1"/>
</dbReference>
<comment type="similarity">
    <text evidence="1">Belongs to the tpcK family.</text>
</comment>
<dbReference type="InterPro" id="IPR011008">
    <property type="entry name" value="Dimeric_a/b-barrel"/>
</dbReference>
<name>A0A370C4N7_ASPNG</name>
<evidence type="ECO:0000256" key="1">
    <source>
        <dbReference type="ARBA" id="ARBA00005986"/>
    </source>
</evidence>
<proteinExistence type="inferred from homology"/>
<evidence type="ECO:0000313" key="3">
    <source>
        <dbReference type="Proteomes" id="UP000253845"/>
    </source>
</evidence>
<dbReference type="PANTHER" id="PTHR40260">
    <property type="entry name" value="BLR8190 PROTEIN"/>
    <property type="match status" value="1"/>
</dbReference>
<sequence>MVYTVTVLYPNEPDAKYDFEYYFSHHLPLVDRHWKKYGLQGWNVVKYGPGVTGHQVPYFFGCVLFFEDDHAAKQAFEGPEAAEILDDIEKFSNKQPLFLYGERIGTAGSVGRG</sequence>
<dbReference type="EMBL" id="KZ851914">
    <property type="protein sequence ID" value="RDH20602.1"/>
    <property type="molecule type" value="Genomic_DNA"/>
</dbReference>
<dbReference type="AlphaFoldDB" id="A0A370C4N7"/>
<gene>
    <name evidence="2" type="ORF">M747DRAFT_351153</name>
</gene>
<reference evidence="2 3" key="1">
    <citation type="submission" date="2018-07" db="EMBL/GenBank/DDBJ databases">
        <title>Section-level genome sequencing of Aspergillus section Nigri to investigate inter- and intra-species variation.</title>
        <authorList>
            <consortium name="DOE Joint Genome Institute"/>
            <person name="Vesth T.C."/>
            <person name="Nybo J.L."/>
            <person name="Theobald S."/>
            <person name="Frisvad J.C."/>
            <person name="Larsen T.O."/>
            <person name="Nielsen K.F."/>
            <person name="Hoof J.B."/>
            <person name="Brandl J."/>
            <person name="Salamov A."/>
            <person name="Riley R."/>
            <person name="Gladden J.M."/>
            <person name="Phatale P."/>
            <person name="Nielsen M.T."/>
            <person name="Lyhne E.K."/>
            <person name="Kogle M.E."/>
            <person name="Strasser K."/>
            <person name="McDonnell E."/>
            <person name="Barry K."/>
            <person name="Clum A."/>
            <person name="Chen C."/>
            <person name="Nolan M."/>
            <person name="Sandor L."/>
            <person name="Kuo A."/>
            <person name="Lipzen A."/>
            <person name="Hainaut M."/>
            <person name="Drula E."/>
            <person name="Tsang A."/>
            <person name="Magnuson J.K."/>
            <person name="Henrissat B."/>
            <person name="Wiebenga A."/>
            <person name="Simmons B.A."/>
            <person name="Makela M.R."/>
            <person name="De vries R.P."/>
            <person name="Grigoriev I.V."/>
            <person name="Mortensen U.H."/>
            <person name="Baker S.E."/>
            <person name="Andersen M.R."/>
        </authorList>
    </citation>
    <scope>NUCLEOTIDE SEQUENCE [LARGE SCALE GENOMIC DNA]</scope>
    <source>
        <strain evidence="2 3">ATCC 13496</strain>
    </source>
</reference>
<dbReference type="GO" id="GO:0016491">
    <property type="term" value="F:oxidoreductase activity"/>
    <property type="evidence" value="ECO:0007669"/>
    <property type="project" value="InterPro"/>
</dbReference>
<dbReference type="InterPro" id="IPR009799">
    <property type="entry name" value="EthD_dom"/>
</dbReference>
<dbReference type="VEuPathDB" id="FungiDB:M747DRAFT_351153"/>
<organism evidence="2 3">
    <name type="scientific">Aspergillus niger ATCC 13496</name>
    <dbReference type="NCBI Taxonomy" id="1353008"/>
    <lineage>
        <taxon>Eukaryota</taxon>
        <taxon>Fungi</taxon>
        <taxon>Dikarya</taxon>
        <taxon>Ascomycota</taxon>
        <taxon>Pezizomycotina</taxon>
        <taxon>Eurotiomycetes</taxon>
        <taxon>Eurotiomycetidae</taxon>
        <taxon>Eurotiales</taxon>
        <taxon>Aspergillaceae</taxon>
        <taxon>Aspergillus</taxon>
        <taxon>Aspergillus subgen. Circumdati</taxon>
    </lineage>
</organism>
<dbReference type="SUPFAM" id="SSF54909">
    <property type="entry name" value="Dimeric alpha+beta barrel"/>
    <property type="match status" value="1"/>
</dbReference>
<dbReference type="PANTHER" id="PTHR40260:SF2">
    <property type="entry name" value="BLR8190 PROTEIN"/>
    <property type="match status" value="1"/>
</dbReference>